<dbReference type="SUPFAM" id="SSF75217">
    <property type="entry name" value="alpha/beta knot"/>
    <property type="match status" value="1"/>
</dbReference>
<dbReference type="InterPro" id="IPR001537">
    <property type="entry name" value="SpoU_MeTrfase"/>
</dbReference>
<gene>
    <name evidence="4" type="ORF">A3G46_01205</name>
</gene>
<evidence type="ECO:0000259" key="3">
    <source>
        <dbReference type="Pfam" id="PF00588"/>
    </source>
</evidence>
<evidence type="ECO:0000313" key="5">
    <source>
        <dbReference type="Proteomes" id="UP000177276"/>
    </source>
</evidence>
<dbReference type="Gene3D" id="3.40.1280.10">
    <property type="match status" value="1"/>
</dbReference>
<evidence type="ECO:0000256" key="1">
    <source>
        <dbReference type="ARBA" id="ARBA00022603"/>
    </source>
</evidence>
<dbReference type="GO" id="GO:0032259">
    <property type="term" value="P:methylation"/>
    <property type="evidence" value="ECO:0007669"/>
    <property type="project" value="UniProtKB-KW"/>
</dbReference>
<dbReference type="GO" id="GO:0006396">
    <property type="term" value="P:RNA processing"/>
    <property type="evidence" value="ECO:0007669"/>
    <property type="project" value="InterPro"/>
</dbReference>
<proteinExistence type="predicted"/>
<dbReference type="Proteomes" id="UP000177276">
    <property type="component" value="Unassembled WGS sequence"/>
</dbReference>
<dbReference type="InterPro" id="IPR029028">
    <property type="entry name" value="Alpha/beta_knot_MTases"/>
</dbReference>
<dbReference type="InterPro" id="IPR004441">
    <property type="entry name" value="rRNA_MeTrfase_TrmH"/>
</dbReference>
<dbReference type="GO" id="GO:0003723">
    <property type="term" value="F:RNA binding"/>
    <property type="evidence" value="ECO:0007669"/>
    <property type="project" value="InterPro"/>
</dbReference>
<organism evidence="4 5">
    <name type="scientific">Candidatus Zambryskibacteria bacterium RIFCSPLOWO2_12_FULL_39_16</name>
    <dbReference type="NCBI Taxonomy" id="1802775"/>
    <lineage>
        <taxon>Bacteria</taxon>
        <taxon>Candidatus Zambryskiibacteriota</taxon>
    </lineage>
</organism>
<dbReference type="GO" id="GO:0008173">
    <property type="term" value="F:RNA methyltransferase activity"/>
    <property type="evidence" value="ECO:0007669"/>
    <property type="project" value="InterPro"/>
</dbReference>
<keyword evidence="1" id="KW-0489">Methyltransferase</keyword>
<protein>
    <recommendedName>
        <fullName evidence="3">tRNA/rRNA methyltransferase SpoU type domain-containing protein</fullName>
    </recommendedName>
</protein>
<dbReference type="GO" id="GO:0005829">
    <property type="term" value="C:cytosol"/>
    <property type="evidence" value="ECO:0007669"/>
    <property type="project" value="TreeGrafter"/>
</dbReference>
<evidence type="ECO:0000313" key="4">
    <source>
        <dbReference type="EMBL" id="OHB12225.1"/>
    </source>
</evidence>
<evidence type="ECO:0000256" key="2">
    <source>
        <dbReference type="ARBA" id="ARBA00022679"/>
    </source>
</evidence>
<dbReference type="PANTHER" id="PTHR46429:SF1">
    <property type="entry name" value="23S RRNA (GUANOSINE-2'-O-)-METHYLTRANSFERASE RLMB"/>
    <property type="match status" value="1"/>
</dbReference>
<dbReference type="InterPro" id="IPR029026">
    <property type="entry name" value="tRNA_m1G_MTases_N"/>
</dbReference>
<dbReference type="AlphaFoldDB" id="A0A1G2US41"/>
<name>A0A1G2US41_9BACT</name>
<reference evidence="4 5" key="1">
    <citation type="journal article" date="2016" name="Nat. Commun.">
        <title>Thousands of microbial genomes shed light on interconnected biogeochemical processes in an aquifer system.</title>
        <authorList>
            <person name="Anantharaman K."/>
            <person name="Brown C.T."/>
            <person name="Hug L.A."/>
            <person name="Sharon I."/>
            <person name="Castelle C.J."/>
            <person name="Probst A.J."/>
            <person name="Thomas B.C."/>
            <person name="Singh A."/>
            <person name="Wilkins M.J."/>
            <person name="Karaoz U."/>
            <person name="Brodie E.L."/>
            <person name="Williams K.H."/>
            <person name="Hubbard S.S."/>
            <person name="Banfield J.F."/>
        </authorList>
    </citation>
    <scope>NUCLEOTIDE SEQUENCE [LARGE SCALE GENOMIC DNA]</scope>
</reference>
<feature type="domain" description="tRNA/rRNA methyltransferase SpoU type" evidence="3">
    <location>
        <begin position="3"/>
        <end position="153"/>
    </location>
</feature>
<accession>A0A1G2US41</accession>
<sequence>MKIIVILNDIRSSENVGSIFRTADAAGISKIILAGYTPAPIDRFGRENRGLAKAALGAEKFVEWEKVETLREAIKNMKNFSDFKIIAIEQDKKAIDYKEIRIDKTKNAALVFGNEVDGLSKEDLKLCDLIAQIPMYGKKESINVAVSAGIVLYSLISNGINN</sequence>
<dbReference type="PANTHER" id="PTHR46429">
    <property type="entry name" value="23S RRNA (GUANOSINE-2'-O-)-METHYLTRANSFERASE RLMB"/>
    <property type="match status" value="1"/>
</dbReference>
<keyword evidence="2" id="KW-0808">Transferase</keyword>
<dbReference type="Pfam" id="PF00588">
    <property type="entry name" value="SpoU_methylase"/>
    <property type="match status" value="1"/>
</dbReference>
<comment type="caution">
    <text evidence="4">The sequence shown here is derived from an EMBL/GenBank/DDBJ whole genome shotgun (WGS) entry which is preliminary data.</text>
</comment>
<dbReference type="EMBL" id="MHWS01000013">
    <property type="protein sequence ID" value="OHB12225.1"/>
    <property type="molecule type" value="Genomic_DNA"/>
</dbReference>